<gene>
    <name evidence="7" type="ORF">NP493_502g00028</name>
</gene>
<feature type="transmembrane region" description="Helical" evidence="6">
    <location>
        <begin position="372"/>
        <end position="391"/>
    </location>
</feature>
<feature type="transmembrane region" description="Helical" evidence="6">
    <location>
        <begin position="72"/>
        <end position="90"/>
    </location>
</feature>
<evidence type="ECO:0000256" key="5">
    <source>
        <dbReference type="RuleBase" id="RU003750"/>
    </source>
</evidence>
<keyword evidence="8" id="KW-1185">Reference proteome</keyword>
<dbReference type="InterPro" id="IPR048254">
    <property type="entry name" value="CDP_ALCOHOL_P_TRANSF_CS"/>
</dbReference>
<dbReference type="GO" id="GO:0005794">
    <property type="term" value="C:Golgi apparatus"/>
    <property type="evidence" value="ECO:0007669"/>
    <property type="project" value="TreeGrafter"/>
</dbReference>
<dbReference type="GO" id="GO:0005789">
    <property type="term" value="C:endoplasmic reticulum membrane"/>
    <property type="evidence" value="ECO:0007669"/>
    <property type="project" value="TreeGrafter"/>
</dbReference>
<proteinExistence type="inferred from homology"/>
<dbReference type="GO" id="GO:0006646">
    <property type="term" value="P:phosphatidylethanolamine biosynthetic process"/>
    <property type="evidence" value="ECO:0007669"/>
    <property type="project" value="TreeGrafter"/>
</dbReference>
<comment type="similarity">
    <text evidence="2 5">Belongs to the CDP-alcohol phosphatidyltransferase class-I family.</text>
</comment>
<dbReference type="Proteomes" id="UP001209878">
    <property type="component" value="Unassembled WGS sequence"/>
</dbReference>
<keyword evidence="4 6" id="KW-0472">Membrane</keyword>
<dbReference type="FunFam" id="1.20.120.1760:FF:000016">
    <property type="entry name" value="ethanolaminephosphotransferase 1"/>
    <property type="match status" value="1"/>
</dbReference>
<evidence type="ECO:0000256" key="1">
    <source>
        <dbReference type="ARBA" id="ARBA00004370"/>
    </source>
</evidence>
<evidence type="ECO:0000313" key="7">
    <source>
        <dbReference type="EMBL" id="KAK2179252.1"/>
    </source>
</evidence>
<protein>
    <recommendedName>
        <fullName evidence="9">Ethanolaminephosphotransferase</fullName>
    </recommendedName>
</protein>
<evidence type="ECO:0000256" key="2">
    <source>
        <dbReference type="ARBA" id="ARBA00010441"/>
    </source>
</evidence>
<dbReference type="EMBL" id="JAODUO010000502">
    <property type="protein sequence ID" value="KAK2179252.1"/>
    <property type="molecule type" value="Genomic_DNA"/>
</dbReference>
<dbReference type="InterPro" id="IPR014472">
    <property type="entry name" value="CHOPT"/>
</dbReference>
<dbReference type="Gene3D" id="1.20.120.1760">
    <property type="match status" value="1"/>
</dbReference>
<keyword evidence="6" id="KW-1133">Transmembrane helix</keyword>
<feature type="transmembrane region" description="Helical" evidence="6">
    <location>
        <begin position="346"/>
        <end position="366"/>
    </location>
</feature>
<dbReference type="InterPro" id="IPR000462">
    <property type="entry name" value="CDP-OH_P_trans"/>
</dbReference>
<reference evidence="7" key="1">
    <citation type="journal article" date="2023" name="Mol. Biol. Evol.">
        <title>Third-Generation Sequencing Reveals the Adaptive Role of the Epigenome in Three Deep-Sea Polychaetes.</title>
        <authorList>
            <person name="Perez M."/>
            <person name="Aroh O."/>
            <person name="Sun Y."/>
            <person name="Lan Y."/>
            <person name="Juniper S.K."/>
            <person name="Young C.R."/>
            <person name="Angers B."/>
            <person name="Qian P.Y."/>
        </authorList>
    </citation>
    <scope>NUCLEOTIDE SEQUENCE</scope>
    <source>
        <strain evidence="7">R07B-5</strain>
    </source>
</reference>
<dbReference type="InterPro" id="IPR043130">
    <property type="entry name" value="CDP-OH_PTrfase_TM_dom"/>
</dbReference>
<evidence type="ECO:0000256" key="3">
    <source>
        <dbReference type="ARBA" id="ARBA00022679"/>
    </source>
</evidence>
<dbReference type="AlphaFoldDB" id="A0AAD9KXQ3"/>
<evidence type="ECO:0000313" key="8">
    <source>
        <dbReference type="Proteomes" id="UP001209878"/>
    </source>
</evidence>
<accession>A0AAD9KXQ3</accession>
<keyword evidence="3 5" id="KW-0808">Transferase</keyword>
<dbReference type="PIRSF" id="PIRSF015665">
    <property type="entry name" value="CHOPT"/>
    <property type="match status" value="1"/>
</dbReference>
<name>A0AAD9KXQ3_RIDPI</name>
<evidence type="ECO:0008006" key="9">
    <source>
        <dbReference type="Google" id="ProtNLM"/>
    </source>
</evidence>
<evidence type="ECO:0000256" key="4">
    <source>
        <dbReference type="ARBA" id="ARBA00023136"/>
    </source>
</evidence>
<comment type="caution">
    <text evidence="7">The sequence shown here is derived from an EMBL/GenBank/DDBJ whole genome shotgun (WGS) entry which is preliminary data.</text>
</comment>
<comment type="subcellular location">
    <subcellularLocation>
        <location evidence="1">Membrane</location>
    </subcellularLocation>
</comment>
<feature type="transmembrane region" description="Helical" evidence="6">
    <location>
        <begin position="241"/>
        <end position="264"/>
    </location>
</feature>
<dbReference type="GO" id="GO:0004307">
    <property type="term" value="F:ethanolaminephosphotransferase activity"/>
    <property type="evidence" value="ECO:0007669"/>
    <property type="project" value="TreeGrafter"/>
</dbReference>
<feature type="transmembrane region" description="Helical" evidence="6">
    <location>
        <begin position="110"/>
        <end position="126"/>
    </location>
</feature>
<evidence type="ECO:0000256" key="6">
    <source>
        <dbReference type="SAM" id="Phobius"/>
    </source>
</evidence>
<feature type="transmembrane region" description="Helical" evidence="6">
    <location>
        <begin position="179"/>
        <end position="196"/>
    </location>
</feature>
<organism evidence="7 8">
    <name type="scientific">Ridgeia piscesae</name>
    <name type="common">Tubeworm</name>
    <dbReference type="NCBI Taxonomy" id="27915"/>
    <lineage>
        <taxon>Eukaryota</taxon>
        <taxon>Metazoa</taxon>
        <taxon>Spiralia</taxon>
        <taxon>Lophotrochozoa</taxon>
        <taxon>Annelida</taxon>
        <taxon>Polychaeta</taxon>
        <taxon>Sedentaria</taxon>
        <taxon>Canalipalpata</taxon>
        <taxon>Sabellida</taxon>
        <taxon>Siboglinidae</taxon>
        <taxon>Ridgeia</taxon>
    </lineage>
</organism>
<dbReference type="PANTHER" id="PTHR10414">
    <property type="entry name" value="ETHANOLAMINEPHOSPHOTRANSFERASE"/>
    <property type="match status" value="1"/>
</dbReference>
<dbReference type="PROSITE" id="PS00379">
    <property type="entry name" value="CDP_ALCOHOL_P_TRANSF"/>
    <property type="match status" value="1"/>
</dbReference>
<sequence length="410" mass="46860">MISYVTRGRFDGVLWSLLVKRMAYKYLSKEVLIGFDKYQYSAVDTSPVSNYVSHPLWNSIVKVYPKWLAPNVLTLAGFLFIVANFIHLTYHDNYFYASDNTHPEYAPVPQWVWLVTAVFVFVAHVLDGTDGKQARRTNTCGPLGELFDHGLDSWAVSLLTITVFSIFGRGDFSVGIERLFYLFLLTIYMFHITHWEKYNSGVLYLPWSYDISQYGMVVIYLMTYYLGTGIWKFYVPGLTSVASGIVIEISLYLGAIFLSVPLSLWNVYAAYSNGTGKSRSLLEGLRPGVPVVLCFGLFLWWVHTSPYEILRQQPRLMLLAVSTVFSNMQTRLIVSCMSNTTCDAFNWLLLPLFMLVVGVQTLSLGVTEVYLLWAYTLFVIAAHIHYGICVVRTRRSFHTKLVKFTSVDRF</sequence>
<dbReference type="PANTHER" id="PTHR10414:SF71">
    <property type="entry name" value="FI05338P"/>
    <property type="match status" value="1"/>
</dbReference>
<dbReference type="Pfam" id="PF01066">
    <property type="entry name" value="CDP-OH_P_transf"/>
    <property type="match status" value="1"/>
</dbReference>
<feature type="transmembrane region" description="Helical" evidence="6">
    <location>
        <begin position="285"/>
        <end position="303"/>
    </location>
</feature>
<feature type="transmembrane region" description="Helical" evidence="6">
    <location>
        <begin position="217"/>
        <end position="235"/>
    </location>
</feature>
<keyword evidence="6" id="KW-0812">Transmembrane</keyword>